<proteinExistence type="predicted"/>
<sequence length="209" mass="24206">MTKSKLSFQTLSWVFILFSVVVTFSAFKLNTGYPQPQTEITFFTQSLSKQKVTDLLLQTKADHYIFQSYLKKDVNHREKYDLMVHIYDSKDSLLNSTEKKIFKREPSLTKYVTTEDVALSIFGQGRAQFDHLIQQHPNYQNLIFQPIESGTQGIITYRVSSDATKQPLYSEKIFKNNEYILGVFSNDKQLLTPGDDYFDFNPSPPRATN</sequence>
<protein>
    <submittedName>
        <fullName evidence="1">Uncharacterized protein</fullName>
    </submittedName>
</protein>
<evidence type="ECO:0000313" key="1">
    <source>
        <dbReference type="EMBL" id="QEC55505.1"/>
    </source>
</evidence>
<keyword evidence="2" id="KW-1185">Reference proteome</keyword>
<name>A0A5B8UGL0_9BACT</name>
<dbReference type="AlphaFoldDB" id="A0A5B8UGL0"/>
<accession>A0A5B8UGL0</accession>
<organism evidence="1 2">
    <name type="scientific">Flavisolibacter ginsenosidimutans</name>
    <dbReference type="NCBI Taxonomy" id="661481"/>
    <lineage>
        <taxon>Bacteria</taxon>
        <taxon>Pseudomonadati</taxon>
        <taxon>Bacteroidota</taxon>
        <taxon>Chitinophagia</taxon>
        <taxon>Chitinophagales</taxon>
        <taxon>Chitinophagaceae</taxon>
        <taxon>Flavisolibacter</taxon>
    </lineage>
</organism>
<dbReference type="KEGG" id="fgg:FSB75_06170"/>
<dbReference type="RefSeq" id="WP_146784335.1">
    <property type="nucleotide sequence ID" value="NZ_BAABIO010000002.1"/>
</dbReference>
<reference evidence="1 2" key="1">
    <citation type="journal article" date="2015" name="Int. J. Syst. Evol. Microbiol.">
        <title>Flavisolibacter ginsenosidimutans sp. nov., with ginsenoside-converting activity isolated from soil used for cultivating ginseng.</title>
        <authorList>
            <person name="Zhao Y."/>
            <person name="Liu Q."/>
            <person name="Kang M.S."/>
            <person name="Jin F."/>
            <person name="Yu H."/>
            <person name="Im W.T."/>
        </authorList>
    </citation>
    <scope>NUCLEOTIDE SEQUENCE [LARGE SCALE GENOMIC DNA]</scope>
    <source>
        <strain evidence="1 2">Gsoil 636</strain>
    </source>
</reference>
<dbReference type="OrthoDB" id="1118734at2"/>
<dbReference type="Proteomes" id="UP000321204">
    <property type="component" value="Chromosome"/>
</dbReference>
<dbReference type="EMBL" id="CP042433">
    <property type="protein sequence ID" value="QEC55505.1"/>
    <property type="molecule type" value="Genomic_DNA"/>
</dbReference>
<evidence type="ECO:0000313" key="2">
    <source>
        <dbReference type="Proteomes" id="UP000321204"/>
    </source>
</evidence>
<gene>
    <name evidence="1" type="ORF">FSB75_06170</name>
</gene>